<dbReference type="PANTHER" id="PTHR12835:SF5">
    <property type="entry name" value="BIOTIN--PROTEIN LIGASE"/>
    <property type="match status" value="1"/>
</dbReference>
<evidence type="ECO:0000256" key="2">
    <source>
        <dbReference type="ARBA" id="ARBA00022598"/>
    </source>
</evidence>
<reference evidence="5" key="1">
    <citation type="submission" date="2018-01" db="EMBL/GenBank/DDBJ databases">
        <title>An insight into the sialome of Amazonian anophelines.</title>
        <authorList>
            <person name="Ribeiro J.M."/>
            <person name="Scarpassa V."/>
            <person name="Calvo E."/>
        </authorList>
    </citation>
    <scope>NUCLEOTIDE SEQUENCE</scope>
    <source>
        <tissue evidence="5">Salivary glands</tissue>
    </source>
</reference>
<evidence type="ECO:0000313" key="5">
    <source>
        <dbReference type="EMBL" id="MBW41117.1"/>
    </source>
</evidence>
<dbReference type="EMBL" id="GGFK01007796">
    <property type="protein sequence ID" value="MBW41117.1"/>
    <property type="molecule type" value="Transcribed_RNA"/>
</dbReference>
<feature type="region of interest" description="Disordered" evidence="3">
    <location>
        <begin position="291"/>
        <end position="329"/>
    </location>
</feature>
<evidence type="ECO:0000256" key="1">
    <source>
        <dbReference type="ARBA" id="ARBA00009934"/>
    </source>
</evidence>
<feature type="compositionally biased region" description="Basic and acidic residues" evidence="3">
    <location>
        <begin position="292"/>
        <end position="305"/>
    </location>
</feature>
<name>A0A2M4AK38_9DIPT</name>
<dbReference type="PANTHER" id="PTHR12835">
    <property type="entry name" value="BIOTIN PROTEIN LIGASE"/>
    <property type="match status" value="1"/>
</dbReference>
<dbReference type="NCBIfam" id="TIGR00121">
    <property type="entry name" value="birA_ligase"/>
    <property type="match status" value="1"/>
</dbReference>
<dbReference type="PROSITE" id="PS51733">
    <property type="entry name" value="BPL_LPL_CATALYTIC"/>
    <property type="match status" value="1"/>
</dbReference>
<protein>
    <submittedName>
        <fullName evidence="5">Putative biotin holocarboxylase synthetase/biotin-protein ligase</fullName>
    </submittedName>
</protein>
<comment type="similarity">
    <text evidence="1">Belongs to the biotin--protein ligase family.</text>
</comment>
<dbReference type="InterPro" id="IPR045864">
    <property type="entry name" value="aa-tRNA-synth_II/BPL/LPL"/>
</dbReference>
<dbReference type="InterPro" id="IPR004143">
    <property type="entry name" value="BPL_LPL_catalytic"/>
</dbReference>
<keyword evidence="2 5" id="KW-0436">Ligase</keyword>
<dbReference type="InterPro" id="IPR003142">
    <property type="entry name" value="BPL_C"/>
</dbReference>
<organism evidence="5">
    <name type="scientific">Anopheles triannulatus</name>
    <dbReference type="NCBI Taxonomy" id="58253"/>
    <lineage>
        <taxon>Eukaryota</taxon>
        <taxon>Metazoa</taxon>
        <taxon>Ecdysozoa</taxon>
        <taxon>Arthropoda</taxon>
        <taxon>Hexapoda</taxon>
        <taxon>Insecta</taxon>
        <taxon>Pterygota</taxon>
        <taxon>Neoptera</taxon>
        <taxon>Endopterygota</taxon>
        <taxon>Diptera</taxon>
        <taxon>Nematocera</taxon>
        <taxon>Culicoidea</taxon>
        <taxon>Culicidae</taxon>
        <taxon>Anophelinae</taxon>
        <taxon>Anopheles</taxon>
    </lineage>
</organism>
<accession>A0A2M4AK38</accession>
<dbReference type="Pfam" id="PF02237">
    <property type="entry name" value="BPL_C"/>
    <property type="match status" value="1"/>
</dbReference>
<dbReference type="InterPro" id="IPR004408">
    <property type="entry name" value="Biotin_CoA_COase_ligase"/>
</dbReference>
<dbReference type="SUPFAM" id="SSF55681">
    <property type="entry name" value="Class II aaRS and biotin synthetases"/>
    <property type="match status" value="1"/>
</dbReference>
<evidence type="ECO:0000259" key="4">
    <source>
        <dbReference type="PROSITE" id="PS51733"/>
    </source>
</evidence>
<dbReference type="AlphaFoldDB" id="A0A2M4AK38"/>
<sequence>MLITFMYLVLTIRTSLKFRAVRNNLRKILTDRYAVSFYTSSTSGAGLDSPESELCANVSTCIWAGADQRGCLVYPVRRVDLSNWFSFPESVEDSASSCWTLSEDDEAIQLHLTLERTNGAEATDADSIMLRRFGRLLAWNHSSQGLQLILQTDAPRLFQLIVASFGNSRFHVYGGQLKIVQFDSIETFAEPTPFVELEKQYPVNTFSSIADMSFTDEWLSSLAAVEIKSWQAATTSVGMQPDIISSNDIKNSLEIADGTVVASHSRTDLLSSGSNSRNRSQLDLTDGIVSSLERDSSASSEDSHTTVHTAVKNGDYIQSPQEEDSLKEQLKDDAVQVENLRQVDQELSTSRPPSPKEQPSDTNPPESVPPPIQQAKEYKPNSEPPPTVANGALLRSNGQPASSLPPVQDKLATKETTARPKGTRTLRKSSFPSSKLRLGGDGPVGVASKPPNILVHSDSSSTMEYVISTLNSLLEPHTYTIYPITSTQTIANSWQQSTALIIVAGTLDADVRKVLVDYFLHGGTVFSLCSDLLDNILPDSKTAEIRERELVSFSYRKWKQIQMLHHIFCYQLSPARKQFSLETEESGTLLPVSYVDATDMAGKLHSLTVEILAQEETWNTPSILEAHNRKTGGRAIFSQIHLELDPSLFQTGIDTADNALQNSNQLRYEILSDLLGGRIGLKLREAHTSKESDIAYKNAYFLGKHEAKIEVLNTLKDCMARPNVIQTKDLTLQFCGKSDSAPGPATESHLPVMIVHCPEDFSTLEYFENLTTKKIGRIGIYAPIISSSMLIVSNLTLTHGFMVIARHQTKGKGRNSNQWLSPPGCAMFSLQLHIPMSSFLGQRLPIVQHLVAVAVVSAILSIPGYEHLNLGLKWPNDIYAYGKTKLGGSIFSTQVDSRMAVVNLGVGFNLDNSKPTLCLNDVIAHYNAKHSTGLPLLSYEKTFALIFNKLEELYNRVQRQGVEELQQEYYRYWLHQDAEISMVDAGGESLQGTVVGIDDYGFLLVKKQPSGETVSVHPDGNSFDMMQGLIIPKYS</sequence>
<dbReference type="Pfam" id="PF03099">
    <property type="entry name" value="BPL_LplA_LipB"/>
    <property type="match status" value="1"/>
</dbReference>
<feature type="region of interest" description="Disordered" evidence="3">
    <location>
        <begin position="343"/>
        <end position="451"/>
    </location>
</feature>
<dbReference type="GO" id="GO:0005737">
    <property type="term" value="C:cytoplasm"/>
    <property type="evidence" value="ECO:0007669"/>
    <property type="project" value="TreeGrafter"/>
</dbReference>
<feature type="domain" description="BPL/LPL catalytic" evidence="4">
    <location>
        <begin position="764"/>
        <end position="958"/>
    </location>
</feature>
<proteinExistence type="inferred from homology"/>
<dbReference type="Gene3D" id="3.30.930.10">
    <property type="entry name" value="Bira Bifunctional Protein, Domain 2"/>
    <property type="match status" value="1"/>
</dbReference>
<evidence type="ECO:0000256" key="3">
    <source>
        <dbReference type="SAM" id="MobiDB-lite"/>
    </source>
</evidence>
<dbReference type="GO" id="GO:0004077">
    <property type="term" value="F:biotin--[biotin carboxyl-carrier protein] ligase activity"/>
    <property type="evidence" value="ECO:0007669"/>
    <property type="project" value="InterPro"/>
</dbReference>